<evidence type="ECO:0000313" key="2">
    <source>
        <dbReference type="Proteomes" id="UP000076394"/>
    </source>
</evidence>
<dbReference type="EMBL" id="CP011127">
    <property type="protein sequence ID" value="AMU87304.1"/>
    <property type="molecule type" value="Genomic_DNA"/>
</dbReference>
<organism evidence="1 2">
    <name type="scientific">Dehalococcoides mccartyi</name>
    <dbReference type="NCBI Taxonomy" id="61435"/>
    <lineage>
        <taxon>Bacteria</taxon>
        <taxon>Bacillati</taxon>
        <taxon>Chloroflexota</taxon>
        <taxon>Dehalococcoidia</taxon>
        <taxon>Dehalococcoidales</taxon>
        <taxon>Dehalococcoidaceae</taxon>
        <taxon>Dehalococcoides</taxon>
    </lineage>
</organism>
<dbReference type="AlphaFoldDB" id="A0A142VBW7"/>
<accession>A0A142VBW7</accession>
<dbReference type="Proteomes" id="UP000076394">
    <property type="component" value="Chromosome"/>
</dbReference>
<gene>
    <name evidence="1" type="ORF">Dm11a5_1478</name>
</gene>
<protein>
    <submittedName>
        <fullName evidence="1">Uncharacterized protein</fullName>
    </submittedName>
</protein>
<proteinExistence type="predicted"/>
<evidence type="ECO:0000313" key="1">
    <source>
        <dbReference type="EMBL" id="AMU87304.1"/>
    </source>
</evidence>
<dbReference type="PATRIC" id="fig|61435.8.peg.1471"/>
<sequence length="37" mass="4271">MADIYFRLLRGLFQPENQADISNYTKCLVLLSVLLIV</sequence>
<name>A0A142VBW7_9CHLR</name>
<reference evidence="1 2" key="1">
    <citation type="submission" date="2015-03" db="EMBL/GenBank/DDBJ databases">
        <title>Genomic characterization of Dehalococcoides mccartyi strain 11a5, an unusal plasmid-containing chloroethene dechlorinator.</title>
        <authorList>
            <person name="Zhao S."/>
            <person name="Ding C."/>
            <person name="He J."/>
        </authorList>
    </citation>
    <scope>NUCLEOTIDE SEQUENCE [LARGE SCALE GENOMIC DNA]</scope>
    <source>
        <strain evidence="1 2">11a5</strain>
    </source>
</reference>